<evidence type="ECO:0000256" key="2">
    <source>
        <dbReference type="SAM" id="Phobius"/>
    </source>
</evidence>
<gene>
    <name evidence="4" type="ORF">JOE69_001941</name>
</gene>
<proteinExistence type="inferred from homology"/>
<accession>A0ABU1JBA5</accession>
<dbReference type="PANTHER" id="PTHR10566:SF113">
    <property type="entry name" value="PROTEIN ACTIVITY OF BC1 COMPLEX KINASE 7, CHLOROPLASTIC"/>
    <property type="match status" value="1"/>
</dbReference>
<dbReference type="SUPFAM" id="SSF56112">
    <property type="entry name" value="Protein kinase-like (PK-like)"/>
    <property type="match status" value="1"/>
</dbReference>
<dbReference type="Pfam" id="PF03109">
    <property type="entry name" value="ABC1"/>
    <property type="match status" value="1"/>
</dbReference>
<feature type="domain" description="Protein kinase" evidence="3">
    <location>
        <begin position="235"/>
        <end position="577"/>
    </location>
</feature>
<dbReference type="RefSeq" id="WP_309798235.1">
    <property type="nucleotide sequence ID" value="NZ_BAAAHY010000005.1"/>
</dbReference>
<evidence type="ECO:0000313" key="5">
    <source>
        <dbReference type="Proteomes" id="UP001185069"/>
    </source>
</evidence>
<name>A0ABU1JBA5_9MICC</name>
<feature type="transmembrane region" description="Helical" evidence="2">
    <location>
        <begin position="631"/>
        <end position="652"/>
    </location>
</feature>
<protein>
    <submittedName>
        <fullName evidence="4">Ubiquinone biosynthesis protein</fullName>
    </submittedName>
</protein>
<dbReference type="CDD" id="cd05121">
    <property type="entry name" value="ABC1_ADCK3-like"/>
    <property type="match status" value="1"/>
</dbReference>
<keyword evidence="2" id="KW-0812">Transmembrane</keyword>
<dbReference type="Gene3D" id="1.10.510.10">
    <property type="entry name" value="Transferase(Phosphotransferase) domain 1"/>
    <property type="match status" value="1"/>
</dbReference>
<dbReference type="PROSITE" id="PS50011">
    <property type="entry name" value="PROTEIN_KINASE_DOM"/>
    <property type="match status" value="1"/>
</dbReference>
<dbReference type="PANTHER" id="PTHR10566">
    <property type="entry name" value="CHAPERONE-ACTIVITY OF BC1 COMPLEX CABC1 -RELATED"/>
    <property type="match status" value="1"/>
</dbReference>
<feature type="transmembrane region" description="Helical" evidence="2">
    <location>
        <begin position="600"/>
        <end position="619"/>
    </location>
</feature>
<dbReference type="InterPro" id="IPR011009">
    <property type="entry name" value="Kinase-like_dom_sf"/>
</dbReference>
<keyword evidence="2" id="KW-0472">Membrane</keyword>
<feature type="transmembrane region" description="Helical" evidence="2">
    <location>
        <begin position="12"/>
        <end position="32"/>
    </location>
</feature>
<feature type="transmembrane region" description="Helical" evidence="2">
    <location>
        <begin position="44"/>
        <end position="64"/>
    </location>
</feature>
<dbReference type="Proteomes" id="UP001185069">
    <property type="component" value="Unassembled WGS sequence"/>
</dbReference>
<evidence type="ECO:0000256" key="1">
    <source>
        <dbReference type="ARBA" id="ARBA00009670"/>
    </source>
</evidence>
<organism evidence="4 5">
    <name type="scientific">Arthrobacter russicus</name>
    <dbReference type="NCBI Taxonomy" id="172040"/>
    <lineage>
        <taxon>Bacteria</taxon>
        <taxon>Bacillati</taxon>
        <taxon>Actinomycetota</taxon>
        <taxon>Actinomycetes</taxon>
        <taxon>Micrococcales</taxon>
        <taxon>Micrococcaceae</taxon>
        <taxon>Arthrobacter</taxon>
    </lineage>
</organism>
<dbReference type="InterPro" id="IPR000719">
    <property type="entry name" value="Prot_kinase_dom"/>
</dbReference>
<dbReference type="InterPro" id="IPR004147">
    <property type="entry name" value="ABC1_dom"/>
</dbReference>
<reference evidence="4 5" key="1">
    <citation type="submission" date="2023-07" db="EMBL/GenBank/DDBJ databases">
        <title>Sequencing the genomes of 1000 actinobacteria strains.</title>
        <authorList>
            <person name="Klenk H.-P."/>
        </authorList>
    </citation>
    <scope>NUCLEOTIDE SEQUENCE [LARGE SCALE GENOMIC DNA]</scope>
    <source>
        <strain evidence="4 5">DSM 14555</strain>
    </source>
</reference>
<comment type="similarity">
    <text evidence="1">Belongs to the protein kinase superfamily. ADCK protein kinase family.</text>
</comment>
<keyword evidence="5" id="KW-1185">Reference proteome</keyword>
<keyword evidence="2" id="KW-1133">Transmembrane helix</keyword>
<comment type="caution">
    <text evidence="4">The sequence shown here is derived from an EMBL/GenBank/DDBJ whole genome shotgun (WGS) entry which is preliminary data.</text>
</comment>
<keyword evidence="4" id="KW-0830">Ubiquinone</keyword>
<dbReference type="InterPro" id="IPR050154">
    <property type="entry name" value="UbiB_kinase"/>
</dbReference>
<evidence type="ECO:0000313" key="4">
    <source>
        <dbReference type="EMBL" id="MDR6269703.1"/>
    </source>
</evidence>
<dbReference type="EMBL" id="JAVDQF010000001">
    <property type="protein sequence ID" value="MDR6269703.1"/>
    <property type="molecule type" value="Genomic_DNA"/>
</dbReference>
<feature type="transmembrane region" description="Helical" evidence="2">
    <location>
        <begin position="84"/>
        <end position="109"/>
    </location>
</feature>
<sequence>MSVETSLNEALLSIPAWIVTIGLFAFSAGFLARRLLGVPIGWPRSIVVGLIVYAAGAPVATLFASTSGLSAGTELSPSALGAAALIVVLSFAWAFAFGIGLLVLVEVLWPTGSIPTPLAYFRARRASKARRRRYFRVAALAIRNGLLRPVGARAIQSGTPEATRTARALAKTLNQAGVSFIKLGQTMSTRADMLPAEYISELSVLQTRAEPENWTDLEPALAAALGAPVDQVFASVSTEPLASASVAQVHAAVLPNGDAVVVKVQRPQALAQVTVDLDIIERFAGTLENRTGWGKALGVKALASGFADSLREELDYTAELESMRTIASGASTIRIPTVYPELSSKRVLVMERLDGVPLGEADFSAVPAPERQRLAESLLRGVLAQVVVSGVFHADLHPGNILLLASGELALLDFGSVGRLGKDTRTSLAGFLVAVKAEDNVAAAERLLEMLDPPPELDRRQFERDLGVLLTYLGGSTSSLVTRLFRLVQQHALGVPAQLAAALRAIGALEGSIKLIEPGFDVIAEAQKQSSSLLASMYSAESLKHLLASNAIGLVSALQRLPGNLSSLSEKIEQGTLQVRVRQFSDAGDRSFLTSLAHEGIVALIAIAAVIGSIVLVGLDTGPMLAPNLRLYTFFGYTLALGGFVFGLRTLVRAFRGKRER</sequence>
<evidence type="ECO:0000259" key="3">
    <source>
        <dbReference type="PROSITE" id="PS50011"/>
    </source>
</evidence>